<evidence type="ECO:0000313" key="3">
    <source>
        <dbReference type="Proteomes" id="UP001175211"/>
    </source>
</evidence>
<organism evidence="2 3">
    <name type="scientific">Armillaria tabescens</name>
    <name type="common">Ringless honey mushroom</name>
    <name type="synonym">Agaricus tabescens</name>
    <dbReference type="NCBI Taxonomy" id="1929756"/>
    <lineage>
        <taxon>Eukaryota</taxon>
        <taxon>Fungi</taxon>
        <taxon>Dikarya</taxon>
        <taxon>Basidiomycota</taxon>
        <taxon>Agaricomycotina</taxon>
        <taxon>Agaricomycetes</taxon>
        <taxon>Agaricomycetidae</taxon>
        <taxon>Agaricales</taxon>
        <taxon>Marasmiineae</taxon>
        <taxon>Physalacriaceae</taxon>
        <taxon>Desarmillaria</taxon>
    </lineage>
</organism>
<feature type="region of interest" description="Disordered" evidence="1">
    <location>
        <begin position="252"/>
        <end position="272"/>
    </location>
</feature>
<dbReference type="RefSeq" id="XP_060324055.1">
    <property type="nucleotide sequence ID" value="XM_060470239.1"/>
</dbReference>
<name>A0AA39JH81_ARMTA</name>
<sequence length="354" mass="40224">MDHMFLDLEAAIDNDALEEDDDSDDKVAERWISSGSGRQELNKNSLSVDYQLGTTANIHEFNKNDYPLWRVLGFVSNMGHIEATSVLYEVTPGHVVVLLIPQLSLKLPINQGQAVTTFHGHKLLEGFLLKKISSYGIKEATSIDLSVAVWDASTSTAIETTYWDLCKDFSPGDFIVATVDALKGHQGWVIEVHELNNIEVVVLEWNTDRNQMTIERVYPTNTLQNAETLMHERKLFDSHMLLSKITNLQERERSTSPVRGCTPPFKGEHPPSSEIITMEDAAWNPRANEGETLPKDHWIYNEVFKGKQLVVKADRVEKIIWTERDRKEVILWYRIGHATKVLKPKTLVPSHPTL</sequence>
<proteinExistence type="predicted"/>
<dbReference type="EMBL" id="JAUEPS010000068">
    <property type="protein sequence ID" value="KAK0441716.1"/>
    <property type="molecule type" value="Genomic_DNA"/>
</dbReference>
<evidence type="ECO:0000256" key="1">
    <source>
        <dbReference type="SAM" id="MobiDB-lite"/>
    </source>
</evidence>
<dbReference type="Proteomes" id="UP001175211">
    <property type="component" value="Unassembled WGS sequence"/>
</dbReference>
<evidence type="ECO:0000313" key="2">
    <source>
        <dbReference type="EMBL" id="KAK0441716.1"/>
    </source>
</evidence>
<accession>A0AA39JH81</accession>
<protein>
    <submittedName>
        <fullName evidence="2">Uncharacterized protein</fullName>
    </submittedName>
</protein>
<comment type="caution">
    <text evidence="2">The sequence shown here is derived from an EMBL/GenBank/DDBJ whole genome shotgun (WGS) entry which is preliminary data.</text>
</comment>
<keyword evidence="3" id="KW-1185">Reference proteome</keyword>
<dbReference type="GeneID" id="85353787"/>
<reference evidence="2" key="1">
    <citation type="submission" date="2023-06" db="EMBL/GenBank/DDBJ databases">
        <authorList>
            <consortium name="Lawrence Berkeley National Laboratory"/>
            <person name="Ahrendt S."/>
            <person name="Sahu N."/>
            <person name="Indic B."/>
            <person name="Wong-Bajracharya J."/>
            <person name="Merenyi Z."/>
            <person name="Ke H.-M."/>
            <person name="Monk M."/>
            <person name="Kocsube S."/>
            <person name="Drula E."/>
            <person name="Lipzen A."/>
            <person name="Balint B."/>
            <person name="Henrissat B."/>
            <person name="Andreopoulos B."/>
            <person name="Martin F.M."/>
            <person name="Harder C.B."/>
            <person name="Rigling D."/>
            <person name="Ford K.L."/>
            <person name="Foster G.D."/>
            <person name="Pangilinan J."/>
            <person name="Papanicolaou A."/>
            <person name="Barry K."/>
            <person name="LaButti K."/>
            <person name="Viragh M."/>
            <person name="Koriabine M."/>
            <person name="Yan M."/>
            <person name="Riley R."/>
            <person name="Champramary S."/>
            <person name="Plett K.L."/>
            <person name="Tsai I.J."/>
            <person name="Slot J."/>
            <person name="Sipos G."/>
            <person name="Plett J."/>
            <person name="Nagy L.G."/>
            <person name="Grigoriev I.V."/>
        </authorList>
    </citation>
    <scope>NUCLEOTIDE SEQUENCE</scope>
    <source>
        <strain evidence="2">CCBAS 213</strain>
    </source>
</reference>
<gene>
    <name evidence="2" type="ORF">EV420DRAFT_1485551</name>
</gene>
<dbReference type="AlphaFoldDB" id="A0AA39JH81"/>